<evidence type="ECO:0000313" key="1">
    <source>
        <dbReference type="EMBL" id="OCT98916.1"/>
    </source>
</evidence>
<organism evidence="1 2">
    <name type="scientific">Xenopus laevis</name>
    <name type="common">African clawed frog</name>
    <dbReference type="NCBI Taxonomy" id="8355"/>
    <lineage>
        <taxon>Eukaryota</taxon>
        <taxon>Metazoa</taxon>
        <taxon>Chordata</taxon>
        <taxon>Craniata</taxon>
        <taxon>Vertebrata</taxon>
        <taxon>Euteleostomi</taxon>
        <taxon>Amphibia</taxon>
        <taxon>Batrachia</taxon>
        <taxon>Anura</taxon>
        <taxon>Pipoidea</taxon>
        <taxon>Pipidae</taxon>
        <taxon>Xenopodinae</taxon>
        <taxon>Xenopus</taxon>
        <taxon>Xenopus</taxon>
    </lineage>
</organism>
<sequence length="108" mass="13161">MQNQIGQLEFLWEPALLFPRWLLDWRMLPLQQQYRECQELLSLYQSYLAEQQKKLHASPRRIEERGRSFCWTDKGLGTYIEIRPFHSQRFYTPSTHTMPPFVRQDLLC</sequence>
<evidence type="ECO:0000313" key="2">
    <source>
        <dbReference type="Proteomes" id="UP000694892"/>
    </source>
</evidence>
<protein>
    <submittedName>
        <fullName evidence="1">Uncharacterized protein</fullName>
    </submittedName>
</protein>
<dbReference type="EMBL" id="CM004467">
    <property type="protein sequence ID" value="OCT98916.1"/>
    <property type="molecule type" value="Genomic_DNA"/>
</dbReference>
<gene>
    <name evidence="1" type="ORF">XELAEV_18011148mg</name>
</gene>
<dbReference type="AlphaFoldDB" id="A0A974DXQ1"/>
<dbReference type="PANTHER" id="PTHR28375:SF1">
    <property type="entry name" value="PROTEIN HINDERIN"/>
    <property type="match status" value="1"/>
</dbReference>
<dbReference type="Pfam" id="PF15369">
    <property type="entry name" value="KIAA1328"/>
    <property type="match status" value="1"/>
</dbReference>
<name>A0A974DXQ1_XENLA</name>
<reference evidence="2" key="1">
    <citation type="journal article" date="2016" name="Nature">
        <title>Genome evolution in the allotetraploid frog Xenopus laevis.</title>
        <authorList>
            <person name="Session A.M."/>
            <person name="Uno Y."/>
            <person name="Kwon T."/>
            <person name="Chapman J.A."/>
            <person name="Toyoda A."/>
            <person name="Takahashi S."/>
            <person name="Fukui A."/>
            <person name="Hikosaka A."/>
            <person name="Suzuki A."/>
            <person name="Kondo M."/>
            <person name="van Heeringen S.J."/>
            <person name="Quigley I."/>
            <person name="Heinz S."/>
            <person name="Ogino H."/>
            <person name="Ochi H."/>
            <person name="Hellsten U."/>
            <person name="Lyons J.B."/>
            <person name="Simakov O."/>
            <person name="Putnam N."/>
            <person name="Stites J."/>
            <person name="Kuroki Y."/>
            <person name="Tanaka T."/>
            <person name="Michiue T."/>
            <person name="Watanabe M."/>
            <person name="Bogdanovic O."/>
            <person name="Lister R."/>
            <person name="Georgiou G."/>
            <person name="Paranjpe S.S."/>
            <person name="van Kruijsbergen I."/>
            <person name="Shu S."/>
            <person name="Carlson J."/>
            <person name="Kinoshita T."/>
            <person name="Ohta Y."/>
            <person name="Mawaribuchi S."/>
            <person name="Jenkins J."/>
            <person name="Grimwood J."/>
            <person name="Schmutz J."/>
            <person name="Mitros T."/>
            <person name="Mozaffari S.V."/>
            <person name="Suzuki Y."/>
            <person name="Haramoto Y."/>
            <person name="Yamamoto T.S."/>
            <person name="Takagi C."/>
            <person name="Heald R."/>
            <person name="Miller K."/>
            <person name="Haudenschild C."/>
            <person name="Kitzman J."/>
            <person name="Nakayama T."/>
            <person name="Izutsu Y."/>
            <person name="Robert J."/>
            <person name="Fortriede J."/>
            <person name="Burns K."/>
            <person name="Lotay V."/>
            <person name="Karimi K."/>
            <person name="Yasuoka Y."/>
            <person name="Dichmann D.S."/>
            <person name="Flajnik M.F."/>
            <person name="Houston D.W."/>
            <person name="Shendure J."/>
            <person name="DuPasquier L."/>
            <person name="Vize P.D."/>
            <person name="Zorn A.M."/>
            <person name="Ito M."/>
            <person name="Marcotte E.M."/>
            <person name="Wallingford J.B."/>
            <person name="Ito Y."/>
            <person name="Asashima M."/>
            <person name="Ueno N."/>
            <person name="Matsuda Y."/>
            <person name="Veenstra G.J."/>
            <person name="Fujiyama A."/>
            <person name="Harland R.M."/>
            <person name="Taira M."/>
            <person name="Rokhsar D.S."/>
        </authorList>
    </citation>
    <scope>NUCLEOTIDE SEQUENCE [LARGE SCALE GENOMIC DNA]</scope>
    <source>
        <strain evidence="2">J</strain>
    </source>
</reference>
<dbReference type="InterPro" id="IPR032736">
    <property type="entry name" value="Hinderin"/>
</dbReference>
<accession>A0A974DXQ1</accession>
<dbReference type="Proteomes" id="UP000694892">
    <property type="component" value="Chromosome 1S"/>
</dbReference>
<proteinExistence type="predicted"/>
<dbReference type="PANTHER" id="PTHR28375">
    <property type="entry name" value="PROTEIN HINDERIN"/>
    <property type="match status" value="1"/>
</dbReference>